<dbReference type="Proteomes" id="UP001285441">
    <property type="component" value="Unassembled WGS sequence"/>
</dbReference>
<dbReference type="Gene3D" id="2.60.270.50">
    <property type="match status" value="1"/>
</dbReference>
<evidence type="ECO:0000313" key="1">
    <source>
        <dbReference type="EMBL" id="KAK3367940.1"/>
    </source>
</evidence>
<dbReference type="EMBL" id="JAULSW010000011">
    <property type="protein sequence ID" value="KAK3367940.1"/>
    <property type="molecule type" value="Genomic_DNA"/>
</dbReference>
<keyword evidence="2" id="KW-1185">Reference proteome</keyword>
<protein>
    <submittedName>
        <fullName evidence="1">Uncharacterized protein</fullName>
    </submittedName>
</protein>
<reference evidence="1" key="2">
    <citation type="submission" date="2023-06" db="EMBL/GenBank/DDBJ databases">
        <authorList>
            <consortium name="Lawrence Berkeley National Laboratory"/>
            <person name="Haridas S."/>
            <person name="Hensen N."/>
            <person name="Bonometti L."/>
            <person name="Westerberg I."/>
            <person name="Brannstrom I.O."/>
            <person name="Guillou S."/>
            <person name="Cros-Aarteil S."/>
            <person name="Calhoun S."/>
            <person name="Kuo A."/>
            <person name="Mondo S."/>
            <person name="Pangilinan J."/>
            <person name="Riley R."/>
            <person name="LaButti K."/>
            <person name="Andreopoulos B."/>
            <person name="Lipzen A."/>
            <person name="Chen C."/>
            <person name="Yanf M."/>
            <person name="Daum C."/>
            <person name="Ng V."/>
            <person name="Clum A."/>
            <person name="Steindorff A."/>
            <person name="Ohm R."/>
            <person name="Martin F."/>
            <person name="Silar P."/>
            <person name="Natvig D."/>
            <person name="Lalanne C."/>
            <person name="Gautier V."/>
            <person name="Ament-velasquez S.L."/>
            <person name="Kruys A."/>
            <person name="Hutchinson M.I."/>
            <person name="Powell A.J."/>
            <person name="Barry K."/>
            <person name="Miller A.N."/>
            <person name="Grigoriev I.V."/>
            <person name="Debuchy R."/>
            <person name="Gladieux P."/>
            <person name="Thoren M.H."/>
            <person name="Johannesson H."/>
        </authorList>
    </citation>
    <scope>NUCLEOTIDE SEQUENCE</scope>
    <source>
        <strain evidence="1">CBS 232.78</strain>
    </source>
</reference>
<accession>A0AAE0K1T8</accession>
<dbReference type="AlphaFoldDB" id="A0AAE0K1T8"/>
<comment type="caution">
    <text evidence="1">The sequence shown here is derived from an EMBL/GenBank/DDBJ whole genome shotgun (WGS) entry which is preliminary data.</text>
</comment>
<gene>
    <name evidence="1" type="ORF">B0H63DRAFT_529646</name>
</gene>
<name>A0AAE0K1T8_9PEZI</name>
<proteinExistence type="predicted"/>
<sequence length="191" mass="20976">MAQIIEIATTVISAAELAKKVADTISQLIPEVPATLKEKYRWIQCTVRNETEFDILLQGTYFDSGKYWDPPSNIKPFEQMAFAGSNGDHTVLTGVSGGTSFRLSLDTHHYFDFAVGWTNPSAGAVKAGVVESTNAEDRYNIAAATGNSIQSSHKYQGLDKHGKRTTLRFHVQATAGHNSALYVIREVRVPE</sequence>
<evidence type="ECO:0000313" key="2">
    <source>
        <dbReference type="Proteomes" id="UP001285441"/>
    </source>
</evidence>
<reference evidence="1" key="1">
    <citation type="journal article" date="2023" name="Mol. Phylogenet. Evol.">
        <title>Genome-scale phylogeny and comparative genomics of the fungal order Sordariales.</title>
        <authorList>
            <person name="Hensen N."/>
            <person name="Bonometti L."/>
            <person name="Westerberg I."/>
            <person name="Brannstrom I.O."/>
            <person name="Guillou S."/>
            <person name="Cros-Aarteil S."/>
            <person name="Calhoun S."/>
            <person name="Haridas S."/>
            <person name="Kuo A."/>
            <person name="Mondo S."/>
            <person name="Pangilinan J."/>
            <person name="Riley R."/>
            <person name="LaButti K."/>
            <person name="Andreopoulos B."/>
            <person name="Lipzen A."/>
            <person name="Chen C."/>
            <person name="Yan M."/>
            <person name="Daum C."/>
            <person name="Ng V."/>
            <person name="Clum A."/>
            <person name="Steindorff A."/>
            <person name="Ohm R.A."/>
            <person name="Martin F."/>
            <person name="Silar P."/>
            <person name="Natvig D.O."/>
            <person name="Lalanne C."/>
            <person name="Gautier V."/>
            <person name="Ament-Velasquez S.L."/>
            <person name="Kruys A."/>
            <person name="Hutchinson M.I."/>
            <person name="Powell A.J."/>
            <person name="Barry K."/>
            <person name="Miller A.N."/>
            <person name="Grigoriev I.V."/>
            <person name="Debuchy R."/>
            <person name="Gladieux P."/>
            <person name="Hiltunen Thoren M."/>
            <person name="Johannesson H."/>
        </authorList>
    </citation>
    <scope>NUCLEOTIDE SEQUENCE</scope>
    <source>
        <strain evidence="1">CBS 232.78</strain>
    </source>
</reference>
<organism evidence="1 2">
    <name type="scientific">Podospora didyma</name>
    <dbReference type="NCBI Taxonomy" id="330526"/>
    <lineage>
        <taxon>Eukaryota</taxon>
        <taxon>Fungi</taxon>
        <taxon>Dikarya</taxon>
        <taxon>Ascomycota</taxon>
        <taxon>Pezizomycotina</taxon>
        <taxon>Sordariomycetes</taxon>
        <taxon>Sordariomycetidae</taxon>
        <taxon>Sordariales</taxon>
        <taxon>Podosporaceae</taxon>
        <taxon>Podospora</taxon>
    </lineage>
</organism>